<dbReference type="AlphaFoldDB" id="A0A9W9AMF7"/>
<feature type="compositionally biased region" description="Polar residues" evidence="1">
    <location>
        <begin position="226"/>
        <end position="236"/>
    </location>
</feature>
<proteinExistence type="predicted"/>
<comment type="caution">
    <text evidence="3">The sequence shown here is derived from an EMBL/GenBank/DDBJ whole genome shotgun (WGS) entry which is preliminary data.</text>
</comment>
<protein>
    <submittedName>
        <fullName evidence="3">Uncharacterized protein</fullName>
    </submittedName>
</protein>
<evidence type="ECO:0000313" key="3">
    <source>
        <dbReference type="EMBL" id="KAJ4486395.1"/>
    </source>
</evidence>
<feature type="region of interest" description="Disordered" evidence="1">
    <location>
        <begin position="89"/>
        <end position="136"/>
    </location>
</feature>
<keyword evidence="2" id="KW-0812">Transmembrane</keyword>
<dbReference type="Proteomes" id="UP001150266">
    <property type="component" value="Unassembled WGS sequence"/>
</dbReference>
<gene>
    <name evidence="3" type="ORF">J3R30DRAFT_3697906</name>
</gene>
<feature type="compositionally biased region" description="Polar residues" evidence="1">
    <location>
        <begin position="89"/>
        <end position="98"/>
    </location>
</feature>
<keyword evidence="4" id="KW-1185">Reference proteome</keyword>
<feature type="compositionally biased region" description="Pro residues" evidence="1">
    <location>
        <begin position="100"/>
        <end position="109"/>
    </location>
</feature>
<feature type="region of interest" description="Disordered" evidence="1">
    <location>
        <begin position="173"/>
        <end position="253"/>
    </location>
</feature>
<evidence type="ECO:0000313" key="4">
    <source>
        <dbReference type="Proteomes" id="UP001150266"/>
    </source>
</evidence>
<organism evidence="3 4">
    <name type="scientific">Lentinula aciculospora</name>
    <dbReference type="NCBI Taxonomy" id="153920"/>
    <lineage>
        <taxon>Eukaryota</taxon>
        <taxon>Fungi</taxon>
        <taxon>Dikarya</taxon>
        <taxon>Basidiomycota</taxon>
        <taxon>Agaricomycotina</taxon>
        <taxon>Agaricomycetes</taxon>
        <taxon>Agaricomycetidae</taxon>
        <taxon>Agaricales</taxon>
        <taxon>Marasmiineae</taxon>
        <taxon>Omphalotaceae</taxon>
        <taxon>Lentinula</taxon>
    </lineage>
</organism>
<name>A0A9W9AMF7_9AGAR</name>
<dbReference type="EMBL" id="JAOTPV010000003">
    <property type="protein sequence ID" value="KAJ4486395.1"/>
    <property type="molecule type" value="Genomic_DNA"/>
</dbReference>
<feature type="transmembrane region" description="Helical" evidence="2">
    <location>
        <begin position="6"/>
        <end position="29"/>
    </location>
</feature>
<accession>A0A9W9AMF7</accession>
<keyword evidence="2" id="KW-0472">Membrane</keyword>
<reference evidence="3" key="1">
    <citation type="submission" date="2022-08" db="EMBL/GenBank/DDBJ databases">
        <title>A Global Phylogenomic Analysis of the Shiitake Genus Lentinula.</title>
        <authorList>
            <consortium name="DOE Joint Genome Institute"/>
            <person name="Sierra-Patev S."/>
            <person name="Min B."/>
            <person name="Naranjo-Ortiz M."/>
            <person name="Looney B."/>
            <person name="Konkel Z."/>
            <person name="Slot J.C."/>
            <person name="Sakamoto Y."/>
            <person name="Steenwyk J.L."/>
            <person name="Rokas A."/>
            <person name="Carro J."/>
            <person name="Camarero S."/>
            <person name="Ferreira P."/>
            <person name="Molpeceres G."/>
            <person name="Ruiz-Duenas F.J."/>
            <person name="Serrano A."/>
            <person name="Henrissat B."/>
            <person name="Drula E."/>
            <person name="Hughes K.W."/>
            <person name="Mata J.L."/>
            <person name="Ishikawa N.K."/>
            <person name="Vargas-Isla R."/>
            <person name="Ushijima S."/>
            <person name="Smith C.A."/>
            <person name="Ahrendt S."/>
            <person name="Andreopoulos W."/>
            <person name="He G."/>
            <person name="Labutti K."/>
            <person name="Lipzen A."/>
            <person name="Ng V."/>
            <person name="Riley R."/>
            <person name="Sandor L."/>
            <person name="Barry K."/>
            <person name="Martinez A.T."/>
            <person name="Xiao Y."/>
            <person name="Gibbons J.G."/>
            <person name="Terashima K."/>
            <person name="Grigoriev I.V."/>
            <person name="Hibbett D.S."/>
        </authorList>
    </citation>
    <scope>NUCLEOTIDE SEQUENCE</scope>
    <source>
        <strain evidence="3">JLM2183</strain>
    </source>
</reference>
<feature type="compositionally biased region" description="Basic residues" evidence="1">
    <location>
        <begin position="185"/>
        <end position="199"/>
    </location>
</feature>
<feature type="compositionally biased region" description="Low complexity" evidence="1">
    <location>
        <begin position="123"/>
        <end position="136"/>
    </location>
</feature>
<evidence type="ECO:0000256" key="1">
    <source>
        <dbReference type="SAM" id="MobiDB-lite"/>
    </source>
</evidence>
<dbReference type="OrthoDB" id="3270653at2759"/>
<keyword evidence="2" id="KW-1133">Transmembrane helix</keyword>
<feature type="compositionally biased region" description="Low complexity" evidence="1">
    <location>
        <begin position="200"/>
        <end position="211"/>
    </location>
</feature>
<evidence type="ECO:0000256" key="2">
    <source>
        <dbReference type="SAM" id="Phobius"/>
    </source>
</evidence>
<sequence>MTFSSTLIIIIIVISVTVLVLLLVSYMFWSKSKRKIPLPPVQPLAHERERSVYALAAEKEREQSMFLQIQIAPSWSEVGTIKSAVSSQSGSTVNTVTHPSMPPLPPMPPGISLANRHAPPRPLSLASSARTSRSNLSRAIPHAVDSNVQIVLPAPLGVSTMDYSRNSVADGWVSRAGNESQPSRSRSRSGARSLSRSHSRSSSSQSYNFSRPNPSPPDSFVRNRSRTNSLPYSTSPHEVLPVPHMSSRHPSVPQIHPPPVPLIPSTYRQPSVNLLTSHLDAVNAELGPGTRK</sequence>